<evidence type="ECO:0000256" key="4">
    <source>
        <dbReference type="ARBA" id="ARBA00022759"/>
    </source>
</evidence>
<dbReference type="Pfam" id="PF00636">
    <property type="entry name" value="Ribonuclease_3"/>
    <property type="match status" value="1"/>
</dbReference>
<dbReference type="AlphaFoldDB" id="A0A1T4PBL7"/>
<dbReference type="GO" id="GO:0004525">
    <property type="term" value="F:ribonuclease III activity"/>
    <property type="evidence" value="ECO:0007669"/>
    <property type="project" value="InterPro"/>
</dbReference>
<keyword evidence="6" id="KW-0460">Magnesium</keyword>
<evidence type="ECO:0000256" key="2">
    <source>
        <dbReference type="ARBA" id="ARBA00022552"/>
    </source>
</evidence>
<organism evidence="8 9">
    <name type="scientific">Eubacterium ruminantium</name>
    <dbReference type="NCBI Taxonomy" id="42322"/>
    <lineage>
        <taxon>Bacteria</taxon>
        <taxon>Bacillati</taxon>
        <taxon>Bacillota</taxon>
        <taxon>Clostridia</taxon>
        <taxon>Eubacteriales</taxon>
        <taxon>Eubacteriaceae</taxon>
        <taxon>Eubacterium</taxon>
    </lineage>
</organism>
<protein>
    <recommendedName>
        <fullName evidence="6">Mini-ribonuclease 3</fullName>
        <shortName evidence="6">Mini-3</shortName>
        <shortName evidence="6">Mini-RNase 3</shortName>
        <ecNumber evidence="6">3.1.26.-</ecNumber>
    </recommendedName>
    <alternativeName>
        <fullName evidence="6">Mini-RNase III</fullName>
        <shortName evidence="6">Mini-III</shortName>
    </alternativeName>
</protein>
<keyword evidence="9" id="KW-1185">Reference proteome</keyword>
<reference evidence="8 9" key="1">
    <citation type="submission" date="2017-02" db="EMBL/GenBank/DDBJ databases">
        <authorList>
            <person name="Peterson S.W."/>
        </authorList>
    </citation>
    <scope>NUCLEOTIDE SEQUENCE [LARGE SCALE GENOMIC DNA]</scope>
    <source>
        <strain evidence="8 9">ATCC 17233</strain>
    </source>
</reference>
<keyword evidence="5 6" id="KW-0378">Hydrolase</keyword>
<name>A0A1T4PBL7_9FIRM</name>
<keyword evidence="1 6" id="KW-0690">Ribosome biogenesis</keyword>
<dbReference type="SUPFAM" id="SSF69065">
    <property type="entry name" value="RNase III domain-like"/>
    <property type="match status" value="1"/>
</dbReference>
<keyword evidence="4 6" id="KW-0255">Endonuclease</keyword>
<keyword evidence="6" id="KW-0699">rRNA-binding</keyword>
<evidence type="ECO:0000256" key="6">
    <source>
        <dbReference type="HAMAP-Rule" id="MF_01468"/>
    </source>
</evidence>
<evidence type="ECO:0000313" key="9">
    <source>
        <dbReference type="Proteomes" id="UP000189857"/>
    </source>
</evidence>
<keyword evidence="3 6" id="KW-0540">Nuclease</keyword>
<dbReference type="GO" id="GO:0005737">
    <property type="term" value="C:cytoplasm"/>
    <property type="evidence" value="ECO:0007669"/>
    <property type="project" value="UniProtKB-SubCell"/>
</dbReference>
<dbReference type="Proteomes" id="UP000189857">
    <property type="component" value="Unassembled WGS sequence"/>
</dbReference>
<dbReference type="PIRSF" id="PIRSF005520">
    <property type="entry name" value="UCP005520"/>
    <property type="match status" value="1"/>
</dbReference>
<keyword evidence="6" id="KW-0694">RNA-binding</keyword>
<evidence type="ECO:0000313" key="8">
    <source>
        <dbReference type="EMBL" id="SJZ88950.1"/>
    </source>
</evidence>
<dbReference type="OrthoDB" id="46571at2"/>
<dbReference type="EMBL" id="FUXA01000011">
    <property type="protein sequence ID" value="SJZ88950.1"/>
    <property type="molecule type" value="Genomic_DNA"/>
</dbReference>
<evidence type="ECO:0000256" key="1">
    <source>
        <dbReference type="ARBA" id="ARBA00022517"/>
    </source>
</evidence>
<dbReference type="RefSeq" id="WP_078787740.1">
    <property type="nucleotide sequence ID" value="NZ_FMTO01000010.1"/>
</dbReference>
<evidence type="ECO:0000256" key="3">
    <source>
        <dbReference type="ARBA" id="ARBA00022722"/>
    </source>
</evidence>
<dbReference type="EC" id="3.1.26.-" evidence="6"/>
<evidence type="ECO:0000256" key="5">
    <source>
        <dbReference type="ARBA" id="ARBA00022801"/>
    </source>
</evidence>
<sequence length="143" mass="16339">MEEDLILSKNVLTEDEIIRNYSGQALAYIGDSIFDLLIKDFFVRKTSMQTEKYHKVVTGIVKAVNQAALIDELIEENLLTDIEVDVYKRGRNSSVHTKAKNATMGEYKKATGFEAVLGYNYMKGERERLDFFVERALNKAGYL</sequence>
<comment type="cofactor">
    <cofactor evidence="6">
        <name>Mg(2+)</name>
        <dbReference type="ChEBI" id="CHEBI:18420"/>
    </cofactor>
</comment>
<comment type="similarity">
    <text evidence="6">Belongs to the MrnC RNase family.</text>
</comment>
<feature type="domain" description="RNase III" evidence="7">
    <location>
        <begin position="24"/>
        <end position="124"/>
    </location>
</feature>
<dbReference type="GO" id="GO:0006364">
    <property type="term" value="P:rRNA processing"/>
    <property type="evidence" value="ECO:0007669"/>
    <property type="project" value="UniProtKB-UniRule"/>
</dbReference>
<dbReference type="PANTHER" id="PTHR34276:SF1">
    <property type="entry name" value="MINI-RIBONUCLEASE 3"/>
    <property type="match status" value="1"/>
</dbReference>
<dbReference type="InterPro" id="IPR000999">
    <property type="entry name" value="RNase_III_dom"/>
</dbReference>
<keyword evidence="2 6" id="KW-0698">rRNA processing</keyword>
<dbReference type="InterPro" id="IPR036389">
    <property type="entry name" value="RNase_III_sf"/>
</dbReference>
<proteinExistence type="inferred from homology"/>
<gene>
    <name evidence="6" type="primary">mrnC</name>
    <name evidence="8" type="ORF">SAMN02745110_01926</name>
</gene>
<comment type="subunit">
    <text evidence="6">Homodimer.</text>
</comment>
<dbReference type="Gene3D" id="1.10.1520.10">
    <property type="entry name" value="Ribonuclease III domain"/>
    <property type="match status" value="1"/>
</dbReference>
<comment type="subcellular location">
    <subcellularLocation>
        <location evidence="6">Cytoplasm</location>
    </subcellularLocation>
</comment>
<comment type="function">
    <text evidence="6">Involved in correct processing of both the 5' and 3' ends of 23S rRNA precursor. Processes 30S rRNA precursor transcript even in absence of ribonuclease 3 (Rnc); Rnc processes 30S rRNA into smaller rRNA precursors.</text>
</comment>
<dbReference type="GO" id="GO:0019843">
    <property type="term" value="F:rRNA binding"/>
    <property type="evidence" value="ECO:0007669"/>
    <property type="project" value="UniProtKB-UniRule"/>
</dbReference>
<accession>A0A1T4PBL7</accession>
<feature type="active site" evidence="6">
    <location>
        <position position="31"/>
    </location>
</feature>
<dbReference type="InterPro" id="IPR008226">
    <property type="entry name" value="Mini3_fam"/>
</dbReference>
<dbReference type="HAMAP" id="MF_01468">
    <property type="entry name" value="RNase_Mini_III"/>
    <property type="match status" value="1"/>
</dbReference>
<evidence type="ECO:0000259" key="7">
    <source>
        <dbReference type="Pfam" id="PF00636"/>
    </source>
</evidence>
<dbReference type="PANTHER" id="PTHR34276">
    <property type="entry name" value="MINI-RIBONUCLEASE 3"/>
    <property type="match status" value="1"/>
</dbReference>
<keyword evidence="6" id="KW-0963">Cytoplasm</keyword>